<dbReference type="Proteomes" id="UP000356253">
    <property type="component" value="Unassembled WGS sequence"/>
</dbReference>
<name>A0AC61YCZ1_9FLAO</name>
<proteinExistence type="predicted"/>
<reference evidence="1" key="1">
    <citation type="submission" date="2019-09" db="EMBL/GenBank/DDBJ databases">
        <authorList>
            <person name="Rodrigo-Torres L."/>
            <person name="Arahal R. D."/>
            <person name="Lucena T."/>
        </authorList>
    </citation>
    <scope>NUCLEOTIDE SEQUENCE</scope>
    <source>
        <strain evidence="1">ISS653</strain>
    </source>
</reference>
<evidence type="ECO:0000313" key="1">
    <source>
        <dbReference type="EMBL" id="VVV02386.1"/>
    </source>
</evidence>
<comment type="caution">
    <text evidence="1">The sequence shown here is derived from an EMBL/GenBank/DDBJ whole genome shotgun (WGS) entry which is preliminary data.</text>
</comment>
<evidence type="ECO:0000313" key="2">
    <source>
        <dbReference type="Proteomes" id="UP000356253"/>
    </source>
</evidence>
<protein>
    <submittedName>
        <fullName evidence="1">Uncharacterized protein</fullName>
    </submittedName>
</protein>
<sequence length="138" mass="16270">MASAEKKSGKIDSEQRELFENAQRRIKQKKRLTTHFVIFIAGSILFIILNVALDFGKEFKPFGTDWFVWAILLWFFLLLIHAINVFFVNKLMGKEWENQQMERLVEKQKKKIAELQQRVEKEHPLPKSNPDNNPTLNA</sequence>
<organism evidence="1 2">
    <name type="scientific">Mesonia oceanica</name>
    <dbReference type="NCBI Taxonomy" id="2687242"/>
    <lineage>
        <taxon>Bacteria</taxon>
        <taxon>Pseudomonadati</taxon>
        <taxon>Bacteroidota</taxon>
        <taxon>Flavobacteriia</taxon>
        <taxon>Flavobacteriales</taxon>
        <taxon>Flavobacteriaceae</taxon>
        <taxon>Mesonia</taxon>
    </lineage>
</organism>
<dbReference type="EMBL" id="CABVMM010000019">
    <property type="protein sequence ID" value="VVV02386.1"/>
    <property type="molecule type" value="Genomic_DNA"/>
</dbReference>
<keyword evidence="2" id="KW-1185">Reference proteome</keyword>
<accession>A0AC61YCZ1</accession>
<gene>
    <name evidence="1" type="ORF">FVB9532_03685</name>
</gene>